<feature type="compositionally biased region" description="Pro residues" evidence="5">
    <location>
        <begin position="1"/>
        <end position="12"/>
    </location>
</feature>
<keyword evidence="2" id="KW-0805">Transcription regulation</keyword>
<feature type="compositionally biased region" description="Low complexity" evidence="5">
    <location>
        <begin position="339"/>
        <end position="352"/>
    </location>
</feature>
<evidence type="ECO:0000256" key="5">
    <source>
        <dbReference type="SAM" id="MobiDB-lite"/>
    </source>
</evidence>
<name>A0A9W8ED12_9FUNG</name>
<sequence length="438" mass="47989">MANPSPGPPPQDPAADLKIPIVLENPSPSGPAVKESTSIRDKLRERASKGYVFDDCLRTYNPSQLQQKCDGQSKGKKYHVHGVNVLNRDNLDTFTASRRIERRREQHNRIERKRRDLINQYIKELTDLVVDGDDSAPSSAQATPTLTAGPTHTQGVQFKYENSGPDTSLPWSLAPSNNKLGRSDILRRTVERLRQLLQDNQTLQARVDALERDNARLSQAQLAPSPSHPTPRPPDSAPREPLPSLRTYFDPSKPLPTSANTTSLPPFVPPTFATPRAPGGPIATEKSHTSYRPYPLTPSALYSPALLPGPAPLPSAGLPPQGLFSPELMTPNRTHDAVTPPHTSPTLLSPPSRVLDHGPLRHSSGPLYPTLPPHPTQQTWYQPARKKSTAGASLYPPGGLLIPVLAPPSAQDDESSQLVYDNANPMDQLTRNEVYRTQ</sequence>
<dbReference type="InterPro" id="IPR036638">
    <property type="entry name" value="HLH_DNA-bd_sf"/>
</dbReference>
<dbReference type="AlphaFoldDB" id="A0A9W8ED12"/>
<dbReference type="Pfam" id="PF00010">
    <property type="entry name" value="HLH"/>
    <property type="match status" value="1"/>
</dbReference>
<dbReference type="Proteomes" id="UP001151582">
    <property type="component" value="Unassembled WGS sequence"/>
</dbReference>
<feature type="compositionally biased region" description="Polar residues" evidence="5">
    <location>
        <begin position="136"/>
        <end position="156"/>
    </location>
</feature>
<feature type="region of interest" description="Disordered" evidence="5">
    <location>
        <begin position="218"/>
        <end position="267"/>
    </location>
</feature>
<evidence type="ECO:0000313" key="7">
    <source>
        <dbReference type="EMBL" id="KAJ1980898.1"/>
    </source>
</evidence>
<evidence type="ECO:0000256" key="3">
    <source>
        <dbReference type="ARBA" id="ARBA00023163"/>
    </source>
</evidence>
<feature type="region of interest" description="Disordered" evidence="5">
    <location>
        <begin position="133"/>
        <end position="179"/>
    </location>
</feature>
<accession>A0A9W8ED12</accession>
<dbReference type="OrthoDB" id="690068at2759"/>
<keyword evidence="4" id="KW-0539">Nucleus</keyword>
<gene>
    <name evidence="7" type="ORF">H4R34_002279</name>
</gene>
<feature type="region of interest" description="Disordered" evidence="5">
    <location>
        <begin position="335"/>
        <end position="438"/>
    </location>
</feature>
<keyword evidence="8" id="KW-1185">Reference proteome</keyword>
<keyword evidence="3" id="KW-0804">Transcription</keyword>
<dbReference type="PANTHER" id="PTHR46117:SF3">
    <property type="entry name" value="FI24210P1"/>
    <property type="match status" value="1"/>
</dbReference>
<comment type="subcellular location">
    <subcellularLocation>
        <location evidence="1">Nucleus</location>
    </subcellularLocation>
</comment>
<dbReference type="Gene3D" id="4.10.280.10">
    <property type="entry name" value="Helix-loop-helix DNA-binding domain"/>
    <property type="match status" value="1"/>
</dbReference>
<evidence type="ECO:0000256" key="2">
    <source>
        <dbReference type="ARBA" id="ARBA00023015"/>
    </source>
</evidence>
<dbReference type="GO" id="GO:0046983">
    <property type="term" value="F:protein dimerization activity"/>
    <property type="evidence" value="ECO:0007669"/>
    <property type="project" value="InterPro"/>
</dbReference>
<evidence type="ECO:0000313" key="8">
    <source>
        <dbReference type="Proteomes" id="UP001151582"/>
    </source>
</evidence>
<dbReference type="PROSITE" id="PS50888">
    <property type="entry name" value="BHLH"/>
    <property type="match status" value="1"/>
</dbReference>
<comment type="caution">
    <text evidence="7">The sequence shown here is derived from an EMBL/GenBank/DDBJ whole genome shotgun (WGS) entry which is preliminary data.</text>
</comment>
<feature type="compositionally biased region" description="Polar residues" evidence="5">
    <location>
        <begin position="164"/>
        <end position="179"/>
    </location>
</feature>
<evidence type="ECO:0000256" key="1">
    <source>
        <dbReference type="ARBA" id="ARBA00004123"/>
    </source>
</evidence>
<dbReference type="InterPro" id="IPR051732">
    <property type="entry name" value="USF"/>
</dbReference>
<reference evidence="7" key="1">
    <citation type="submission" date="2022-07" db="EMBL/GenBank/DDBJ databases">
        <title>Phylogenomic reconstructions and comparative analyses of Kickxellomycotina fungi.</title>
        <authorList>
            <person name="Reynolds N.K."/>
            <person name="Stajich J.E."/>
            <person name="Barry K."/>
            <person name="Grigoriev I.V."/>
            <person name="Crous P."/>
            <person name="Smith M.E."/>
        </authorList>
    </citation>
    <scope>NUCLEOTIDE SEQUENCE</scope>
    <source>
        <strain evidence="7">RSA 567</strain>
    </source>
</reference>
<feature type="region of interest" description="Disordered" evidence="5">
    <location>
        <begin position="1"/>
        <end position="39"/>
    </location>
</feature>
<dbReference type="SUPFAM" id="SSF47459">
    <property type="entry name" value="HLH, helix-loop-helix DNA-binding domain"/>
    <property type="match status" value="1"/>
</dbReference>
<feature type="compositionally biased region" description="Polar residues" evidence="5">
    <location>
        <begin position="425"/>
        <end position="438"/>
    </location>
</feature>
<dbReference type="PANTHER" id="PTHR46117">
    <property type="entry name" value="FI24210P1"/>
    <property type="match status" value="1"/>
</dbReference>
<dbReference type="GO" id="GO:0005634">
    <property type="term" value="C:nucleus"/>
    <property type="evidence" value="ECO:0007669"/>
    <property type="project" value="UniProtKB-SubCell"/>
</dbReference>
<dbReference type="EMBL" id="JANBQB010000146">
    <property type="protein sequence ID" value="KAJ1980898.1"/>
    <property type="molecule type" value="Genomic_DNA"/>
</dbReference>
<dbReference type="GO" id="GO:0000981">
    <property type="term" value="F:DNA-binding transcription factor activity, RNA polymerase II-specific"/>
    <property type="evidence" value="ECO:0007669"/>
    <property type="project" value="TreeGrafter"/>
</dbReference>
<feature type="compositionally biased region" description="Pro residues" evidence="5">
    <location>
        <begin position="226"/>
        <end position="236"/>
    </location>
</feature>
<feature type="domain" description="BHLH" evidence="6">
    <location>
        <begin position="102"/>
        <end position="196"/>
    </location>
</feature>
<dbReference type="SMART" id="SM00353">
    <property type="entry name" value="HLH"/>
    <property type="match status" value="1"/>
</dbReference>
<evidence type="ECO:0000256" key="4">
    <source>
        <dbReference type="ARBA" id="ARBA00023242"/>
    </source>
</evidence>
<evidence type="ECO:0000259" key="6">
    <source>
        <dbReference type="PROSITE" id="PS50888"/>
    </source>
</evidence>
<dbReference type="GO" id="GO:0000978">
    <property type="term" value="F:RNA polymerase II cis-regulatory region sequence-specific DNA binding"/>
    <property type="evidence" value="ECO:0007669"/>
    <property type="project" value="TreeGrafter"/>
</dbReference>
<feature type="compositionally biased region" description="Polar residues" evidence="5">
    <location>
        <begin position="255"/>
        <end position="264"/>
    </location>
</feature>
<proteinExistence type="predicted"/>
<organism evidence="7 8">
    <name type="scientific">Dimargaris verticillata</name>
    <dbReference type="NCBI Taxonomy" id="2761393"/>
    <lineage>
        <taxon>Eukaryota</taxon>
        <taxon>Fungi</taxon>
        <taxon>Fungi incertae sedis</taxon>
        <taxon>Zoopagomycota</taxon>
        <taxon>Kickxellomycotina</taxon>
        <taxon>Dimargaritomycetes</taxon>
        <taxon>Dimargaritales</taxon>
        <taxon>Dimargaritaceae</taxon>
        <taxon>Dimargaris</taxon>
    </lineage>
</organism>
<dbReference type="InterPro" id="IPR011598">
    <property type="entry name" value="bHLH_dom"/>
</dbReference>
<protein>
    <recommendedName>
        <fullName evidence="6">BHLH domain-containing protein</fullName>
    </recommendedName>
</protein>